<dbReference type="Proteomes" id="UP000810130">
    <property type="component" value="Unassembled WGS sequence"/>
</dbReference>
<evidence type="ECO:0000313" key="1">
    <source>
        <dbReference type="EMBL" id="MBP2858908.1"/>
    </source>
</evidence>
<comment type="caution">
    <text evidence="1">The sequence shown here is derived from an EMBL/GenBank/DDBJ whole genome shotgun (WGS) entry which is preliminary data.</text>
</comment>
<evidence type="ECO:0000313" key="2">
    <source>
        <dbReference type="Proteomes" id="UP000810130"/>
    </source>
</evidence>
<gene>
    <name evidence="1" type="ORF">J8657_15000</name>
</gene>
<sequence length="103" mass="11562">MGVCMKTVKVKWFSANEGGRKNPPPVGRYFSVARFPDDKVWQNNAWSVVLDLSPPENIGGDKISSGFLDFMMDNAPKEKLEENDTFEIYEGPHKVGVVSILEK</sequence>
<name>A0ABS5BEL4_9GAMM</name>
<keyword evidence="2" id="KW-1185">Reference proteome</keyword>
<accession>A0ABS5BEL4</accession>
<protein>
    <submittedName>
        <fullName evidence="1">Uncharacterized protein</fullName>
    </submittedName>
</protein>
<reference evidence="1 2" key="1">
    <citation type="submission" date="2021-04" db="EMBL/GenBank/DDBJ databases">
        <title>Genomic and host-range diversity within the Dickeya zeae complex, identification of D. zeae and D. oryzae members, proposal of two novel subspecies D. zeae subsp. zeae subsp. nov. and D. zeae subsp. dombae subsp. nov.</title>
        <authorList>
            <person name="Van Gijsegem F."/>
            <person name="Hugouvieux-Cotte-Pattat N."/>
        </authorList>
    </citation>
    <scope>NUCLEOTIDE SEQUENCE [LARGE SCALE GENOMIC DNA]</scope>
    <source>
        <strain evidence="1 2">FVG03</strain>
    </source>
</reference>
<dbReference type="EMBL" id="JAGJWX010000024">
    <property type="protein sequence ID" value="MBP2858908.1"/>
    <property type="molecule type" value="Genomic_DNA"/>
</dbReference>
<organism evidence="1 2">
    <name type="scientific">Dickeya oryzae</name>
    <dbReference type="NCBI Taxonomy" id="1240404"/>
    <lineage>
        <taxon>Bacteria</taxon>
        <taxon>Pseudomonadati</taxon>
        <taxon>Pseudomonadota</taxon>
        <taxon>Gammaproteobacteria</taxon>
        <taxon>Enterobacterales</taxon>
        <taxon>Pectobacteriaceae</taxon>
        <taxon>Dickeya</taxon>
    </lineage>
</organism>
<proteinExistence type="predicted"/>